<dbReference type="PANTHER" id="PTHR30085:SF6">
    <property type="entry name" value="ABC TRANSPORTER GLUTAMINE-BINDING PROTEIN GLNH"/>
    <property type="match status" value="1"/>
</dbReference>
<feature type="chain" id="PRO_5046537597" evidence="4">
    <location>
        <begin position="25"/>
        <end position="294"/>
    </location>
</feature>
<evidence type="ECO:0000256" key="4">
    <source>
        <dbReference type="SAM" id="SignalP"/>
    </source>
</evidence>
<dbReference type="InterPro" id="IPR051455">
    <property type="entry name" value="Bact_solute-bind_prot3"/>
</dbReference>
<dbReference type="SMART" id="SM00062">
    <property type="entry name" value="PBPb"/>
    <property type="match status" value="1"/>
</dbReference>
<comment type="caution">
    <text evidence="6">The sequence shown here is derived from an EMBL/GenBank/DDBJ whole genome shotgun (WGS) entry which is preliminary data.</text>
</comment>
<dbReference type="Proteomes" id="UP001239909">
    <property type="component" value="Unassembled WGS sequence"/>
</dbReference>
<keyword evidence="7" id="KW-1185">Reference proteome</keyword>
<feature type="signal peptide" evidence="4">
    <location>
        <begin position="1"/>
        <end position="24"/>
    </location>
</feature>
<dbReference type="PANTHER" id="PTHR30085">
    <property type="entry name" value="AMINO ACID ABC TRANSPORTER PERMEASE"/>
    <property type="match status" value="1"/>
</dbReference>
<gene>
    <name evidence="6" type="ORF">LNKW23_37210</name>
</gene>
<dbReference type="PROSITE" id="PS51257">
    <property type="entry name" value="PROKAR_LIPOPROTEIN"/>
    <property type="match status" value="1"/>
</dbReference>
<dbReference type="Pfam" id="PF00497">
    <property type="entry name" value="SBP_bac_3"/>
    <property type="match status" value="1"/>
</dbReference>
<dbReference type="InterPro" id="IPR001638">
    <property type="entry name" value="Solute-binding_3/MltF_N"/>
</dbReference>
<dbReference type="CDD" id="cd13688">
    <property type="entry name" value="PBP2_GltI_DEBP"/>
    <property type="match status" value="1"/>
</dbReference>
<evidence type="ECO:0000313" key="7">
    <source>
        <dbReference type="Proteomes" id="UP001239909"/>
    </source>
</evidence>
<proteinExistence type="inferred from homology"/>
<evidence type="ECO:0000256" key="2">
    <source>
        <dbReference type="ARBA" id="ARBA00022448"/>
    </source>
</evidence>
<accession>A0ABQ6LS59</accession>
<dbReference type="EMBL" id="BSYI01000037">
    <property type="protein sequence ID" value="GMG84505.1"/>
    <property type="molecule type" value="Genomic_DNA"/>
</dbReference>
<keyword evidence="3 4" id="KW-0732">Signal</keyword>
<keyword evidence="2" id="KW-0813">Transport</keyword>
<name>A0ABQ6LS59_9RHOB</name>
<protein>
    <submittedName>
        <fullName evidence="6">Amino acid ABC transporter substrate-binding protein</fullName>
    </submittedName>
</protein>
<evidence type="ECO:0000256" key="1">
    <source>
        <dbReference type="ARBA" id="ARBA00010333"/>
    </source>
</evidence>
<evidence type="ECO:0000313" key="6">
    <source>
        <dbReference type="EMBL" id="GMG84505.1"/>
    </source>
</evidence>
<feature type="domain" description="Solute-binding protein family 3/N-terminal" evidence="5">
    <location>
        <begin position="43"/>
        <end position="275"/>
    </location>
</feature>
<reference evidence="6 7" key="1">
    <citation type="submission" date="2023-04" db="EMBL/GenBank/DDBJ databases">
        <title>Marinoamorphus aggregata gen. nov., sp. Nov., isolate from tissue of brittle star Ophioplocus japonicus.</title>
        <authorList>
            <person name="Kawano K."/>
            <person name="Sawayama S."/>
            <person name="Nakagawa S."/>
        </authorList>
    </citation>
    <scope>NUCLEOTIDE SEQUENCE [LARGE SCALE GENOMIC DNA]</scope>
    <source>
        <strain evidence="6 7">NKW23</strain>
    </source>
</reference>
<organism evidence="6 7">
    <name type="scientific">Paralimibaculum aggregatum</name>
    <dbReference type="NCBI Taxonomy" id="3036245"/>
    <lineage>
        <taxon>Bacteria</taxon>
        <taxon>Pseudomonadati</taxon>
        <taxon>Pseudomonadota</taxon>
        <taxon>Alphaproteobacteria</taxon>
        <taxon>Rhodobacterales</taxon>
        <taxon>Paracoccaceae</taxon>
        <taxon>Paralimibaculum</taxon>
    </lineage>
</organism>
<sequence length="294" mass="31098">MKAVSRICSLGLALVLLQACQTTGTSSGNANQSTLERIAAAGQINLGYRTSEPPMSFTDQSGIAVGYSIDLCGHVANAVKQELGRPDLSVKFVPVTAETRFEAIERGEIDLLCGATTKTLSRSERVDFTQLTFATGASLITLENSGIGSLSDLRGKRVAAVAGTTTIEALRQLLSERGIDAEVITVSSAAEGMAQLDQGAVAALSADQVVLIGLVLARQSGQDYALADEVFTYEPFALALRRGDADFRLIADRALAELNRTGRIGQIYLKWFGRFAKQPPDAVAAVYALGAIPE</sequence>
<comment type="similarity">
    <text evidence="1">Belongs to the bacterial solute-binding protein 3 family.</text>
</comment>
<evidence type="ECO:0000256" key="3">
    <source>
        <dbReference type="ARBA" id="ARBA00022729"/>
    </source>
</evidence>
<evidence type="ECO:0000259" key="5">
    <source>
        <dbReference type="SMART" id="SM00062"/>
    </source>
</evidence>
<dbReference type="SUPFAM" id="SSF53850">
    <property type="entry name" value="Periplasmic binding protein-like II"/>
    <property type="match status" value="1"/>
</dbReference>
<dbReference type="Gene3D" id="3.40.190.10">
    <property type="entry name" value="Periplasmic binding protein-like II"/>
    <property type="match status" value="2"/>
</dbReference>